<keyword evidence="3" id="KW-1185">Reference proteome</keyword>
<comment type="caution">
    <text evidence="2">The sequence shown here is derived from an EMBL/GenBank/DDBJ whole genome shotgun (WGS) entry which is preliminary data.</text>
</comment>
<feature type="region of interest" description="Disordered" evidence="1">
    <location>
        <begin position="22"/>
        <end position="56"/>
    </location>
</feature>
<evidence type="ECO:0000313" key="3">
    <source>
        <dbReference type="Proteomes" id="UP000283530"/>
    </source>
</evidence>
<name>A0A443NNF2_9MAGN</name>
<protein>
    <submittedName>
        <fullName evidence="2">Uncharacterized protein</fullName>
    </submittedName>
</protein>
<sequence>MFKPRTLRDAIELARMRDDSLARQSRPVYPSKFTQKTSNTLSLHMSTTRPPPNAPPKWLSWVEMQKRREKGLWFGCNEKFVPDHRCQTPQVFLIEVLPQGLGDTDVFDEEDLGGAGDGHSEESPLISLHALAGCSGPRTMWVKAVIGNRAPVVLIDSGSTHNFVDQKLAHDLHMGVTPIDAFTMKVANGEWLICRERWVNEGEKLVAEALVQWTNLPSDGRKLSSYNSNIHSGLCVGANDGMPKSRKESKS</sequence>
<dbReference type="AlphaFoldDB" id="A0A443NNF2"/>
<proteinExistence type="predicted"/>
<dbReference type="EMBL" id="QPKB01000003">
    <property type="protein sequence ID" value="RWR80054.1"/>
    <property type="molecule type" value="Genomic_DNA"/>
</dbReference>
<evidence type="ECO:0000313" key="2">
    <source>
        <dbReference type="EMBL" id="RWR80054.1"/>
    </source>
</evidence>
<gene>
    <name evidence="2" type="ORF">CKAN_00866600</name>
</gene>
<reference evidence="2 3" key="1">
    <citation type="journal article" date="2019" name="Nat. Plants">
        <title>Stout camphor tree genome fills gaps in understanding of flowering plant genome evolution.</title>
        <authorList>
            <person name="Chaw S.M."/>
            <person name="Liu Y.C."/>
            <person name="Wu Y.W."/>
            <person name="Wang H.Y."/>
            <person name="Lin C.I."/>
            <person name="Wu C.S."/>
            <person name="Ke H.M."/>
            <person name="Chang L.Y."/>
            <person name="Hsu C.Y."/>
            <person name="Yang H.T."/>
            <person name="Sudianto E."/>
            <person name="Hsu M.H."/>
            <person name="Wu K.P."/>
            <person name="Wang L.N."/>
            <person name="Leebens-Mack J.H."/>
            <person name="Tsai I.J."/>
        </authorList>
    </citation>
    <scope>NUCLEOTIDE SEQUENCE [LARGE SCALE GENOMIC DNA]</scope>
    <source>
        <strain evidence="3">cv. Chaw 1501</strain>
        <tissue evidence="2">Young leaves</tissue>
    </source>
</reference>
<dbReference type="CDD" id="cd00303">
    <property type="entry name" value="retropepsin_like"/>
    <property type="match status" value="1"/>
</dbReference>
<organism evidence="2 3">
    <name type="scientific">Cinnamomum micranthum f. kanehirae</name>
    <dbReference type="NCBI Taxonomy" id="337451"/>
    <lineage>
        <taxon>Eukaryota</taxon>
        <taxon>Viridiplantae</taxon>
        <taxon>Streptophyta</taxon>
        <taxon>Embryophyta</taxon>
        <taxon>Tracheophyta</taxon>
        <taxon>Spermatophyta</taxon>
        <taxon>Magnoliopsida</taxon>
        <taxon>Magnoliidae</taxon>
        <taxon>Laurales</taxon>
        <taxon>Lauraceae</taxon>
        <taxon>Cinnamomum</taxon>
    </lineage>
</organism>
<feature type="compositionally biased region" description="Polar residues" evidence="1">
    <location>
        <begin position="32"/>
        <end position="48"/>
    </location>
</feature>
<dbReference type="OrthoDB" id="1934862at2759"/>
<evidence type="ECO:0000256" key="1">
    <source>
        <dbReference type="SAM" id="MobiDB-lite"/>
    </source>
</evidence>
<accession>A0A443NNF2</accession>
<dbReference type="Proteomes" id="UP000283530">
    <property type="component" value="Unassembled WGS sequence"/>
</dbReference>